<protein>
    <submittedName>
        <fullName evidence="1">IS1 family transposase</fullName>
    </submittedName>
</protein>
<proteinExistence type="predicted"/>
<gene>
    <name evidence="1" type="ORF">E5259_14755</name>
</gene>
<name>A0A7G5MVV4_9FIRM</name>
<reference evidence="1 2" key="1">
    <citation type="submission" date="2019-04" db="EMBL/GenBank/DDBJ databases">
        <authorList>
            <person name="Schori C."/>
            <person name="Ahrens C."/>
        </authorList>
    </citation>
    <scope>NUCLEOTIDE SEQUENCE [LARGE SCALE GENOMIC DNA]</scope>
    <source>
        <strain evidence="1 2">DSM 2950</strain>
    </source>
</reference>
<organism evidence="1 2">
    <name type="scientific">Blautia producta</name>
    <dbReference type="NCBI Taxonomy" id="33035"/>
    <lineage>
        <taxon>Bacteria</taxon>
        <taxon>Bacillati</taxon>
        <taxon>Bacillota</taxon>
        <taxon>Clostridia</taxon>
        <taxon>Lachnospirales</taxon>
        <taxon>Lachnospiraceae</taxon>
        <taxon>Blautia</taxon>
    </lineage>
</organism>
<dbReference type="RefSeq" id="WP_018595946.1">
    <property type="nucleotide sequence ID" value="NZ_CABLBP010000024.1"/>
</dbReference>
<evidence type="ECO:0000313" key="2">
    <source>
        <dbReference type="Proteomes" id="UP000515789"/>
    </source>
</evidence>
<dbReference type="AlphaFoldDB" id="A0A7G5MVV4"/>
<evidence type="ECO:0000313" key="1">
    <source>
        <dbReference type="EMBL" id="QMW78747.1"/>
    </source>
</evidence>
<dbReference type="GeneID" id="75051301"/>
<dbReference type="EMBL" id="CP039126">
    <property type="protein sequence ID" value="QMW78747.1"/>
    <property type="molecule type" value="Genomic_DNA"/>
</dbReference>
<accession>A0A7G5MVV4</accession>
<dbReference type="Proteomes" id="UP000515789">
    <property type="component" value="Chromosome"/>
</dbReference>
<sequence length="311" mass="35490">MSGIVVGNKFYENVGLKCGKCGHAAYETDTPGYRYQCPNCYEDLFGFETDENSSDALPEVTIAVVERGEICFPFLFDGKVRSFESEAEAEVFLLKEGADPGEIRKVFLFVELWEDGTPIVQDGEVVGGGEMSIEAALGKQFAHDLEKLRAENKKVHAVVIRKHKELMKIRMSLVTEVCPDCGHENTVEWSVVDKGYQIFCPNCGFPMMLCSECMLDSGYCDWDSDTSLCYRMVGGFWENLADVPFREDEDGRMLLEKDYRLMIGTREVTMFPAGTEREEIWHWFDERHPKGVAYLLYGEEKNDEDRTEKKE</sequence>